<evidence type="ECO:0000259" key="3">
    <source>
        <dbReference type="Pfam" id="PF18902"/>
    </source>
</evidence>
<feature type="transmembrane region" description="Helical" evidence="2">
    <location>
        <begin position="441"/>
        <end position="463"/>
    </location>
</feature>
<dbReference type="AlphaFoldDB" id="A5YT04"/>
<feature type="compositionally biased region" description="Polar residues" evidence="1">
    <location>
        <begin position="128"/>
        <end position="138"/>
    </location>
</feature>
<feature type="compositionally biased region" description="Basic and acidic residues" evidence="1">
    <location>
        <begin position="259"/>
        <end position="270"/>
    </location>
</feature>
<dbReference type="InterPro" id="IPR043717">
    <property type="entry name" value="DUF5658"/>
</dbReference>
<feature type="compositionally biased region" description="Polar residues" evidence="1">
    <location>
        <begin position="290"/>
        <end position="307"/>
    </location>
</feature>
<dbReference type="EMBL" id="EF584000">
    <property type="protein sequence ID" value="ABQ76111.1"/>
    <property type="molecule type" value="Genomic_DNA"/>
</dbReference>
<feature type="compositionally biased region" description="Polar residues" evidence="1">
    <location>
        <begin position="151"/>
        <end position="160"/>
    </location>
</feature>
<organism evidence="4">
    <name type="scientific">uncultured haloarchaeon</name>
    <dbReference type="NCBI Taxonomy" id="160804"/>
    <lineage>
        <taxon>Archaea</taxon>
        <taxon>Methanobacteriati</taxon>
        <taxon>Methanobacteriota</taxon>
        <taxon>Stenosarchaea group</taxon>
        <taxon>Halobacteria</taxon>
        <taxon>Halobacteriales</taxon>
        <taxon>Halobacteriaceae</taxon>
        <taxon>environmental samples</taxon>
    </lineage>
</organism>
<evidence type="ECO:0000256" key="1">
    <source>
        <dbReference type="SAM" id="MobiDB-lite"/>
    </source>
</evidence>
<name>A5YT04_9EURY</name>
<feature type="region of interest" description="Disordered" evidence="1">
    <location>
        <begin position="1"/>
        <end position="20"/>
    </location>
</feature>
<keyword evidence="2" id="KW-0472">Membrane</keyword>
<feature type="compositionally biased region" description="Basic and acidic residues" evidence="1">
    <location>
        <begin position="9"/>
        <end position="18"/>
    </location>
</feature>
<feature type="region of interest" description="Disordered" evidence="1">
    <location>
        <begin position="61"/>
        <end position="321"/>
    </location>
</feature>
<reference evidence="4" key="1">
    <citation type="journal article" date="2007" name="ISME J.">
        <title>Genomic plasticity in prokaryotes: the case of the square haloarchaeon.</title>
        <authorList>
            <person name="Cuadros-Orellana S."/>
            <person name="Martin-Cuadrado A.B."/>
            <person name="Legault B."/>
            <person name="D'Auria G."/>
            <person name="Zhaxybayeva O."/>
            <person name="Papke R.T."/>
            <person name="Rodriguez-Valera F."/>
        </authorList>
    </citation>
    <scope>NUCLEOTIDE SEQUENCE</scope>
</reference>
<feature type="compositionally biased region" description="Polar residues" evidence="1">
    <location>
        <begin position="97"/>
        <end position="109"/>
    </location>
</feature>
<feature type="compositionally biased region" description="Polar residues" evidence="1">
    <location>
        <begin position="190"/>
        <end position="218"/>
    </location>
</feature>
<protein>
    <recommendedName>
        <fullName evidence="3">DUF5658 domain-containing protein</fullName>
    </recommendedName>
</protein>
<sequence>MMSNNSGPETKDTPDEKTSYALIPIQRDIVAEIDSARDGLSRSEYIRLLFKQTQENELQIANEHSSRITASTVDSEDTNAVADAAPDLNDIQDETASKTTSPHSRGTNQRRSRSSDGGTTIDHDVVTGPSTHADQTPQGAGDEVYFGAPRQTRSSPTVGSFGNLHRDTPNRNETKRNGESSPLKQDRSRSTPGRGTSFSPPQSDTKSTARPDGQQSQSQDEHAFRREGTTTITGVDRHRQRRDPERGARSSDTQSQKHKTPESQRTRETSNEGSDDASADTQKKAHTEGGANSNNDTNGEQMTPQQSREARGERRAVEETANEANTLTPGWNLSIGIYIIVWALAVGMYGAGDTVTTIYALASGVAVETNPIIRAAINIHPVVMLIVKLAILGGLFKLADSMASKSYLSVDDQIAILIPTVLTAIGGYGTFVNLQNLNGSMIPYVLLTIIFVGIAGGATVALYEGLPLAGNKLKNYQFSKPVSSVGNESSR</sequence>
<proteinExistence type="predicted"/>
<accession>A5YT04</accession>
<evidence type="ECO:0000256" key="2">
    <source>
        <dbReference type="SAM" id="Phobius"/>
    </source>
</evidence>
<keyword evidence="2" id="KW-0812">Transmembrane</keyword>
<feature type="transmembrane region" description="Helical" evidence="2">
    <location>
        <begin position="372"/>
        <end position="393"/>
    </location>
</feature>
<evidence type="ECO:0000313" key="4">
    <source>
        <dbReference type="EMBL" id="ABQ76111.1"/>
    </source>
</evidence>
<feature type="compositionally biased region" description="Polar residues" evidence="1">
    <location>
        <begin position="61"/>
        <end position="73"/>
    </location>
</feature>
<feature type="compositionally biased region" description="Basic and acidic residues" evidence="1">
    <location>
        <begin position="308"/>
        <end position="318"/>
    </location>
</feature>
<dbReference type="Pfam" id="PF18902">
    <property type="entry name" value="DUF5658"/>
    <property type="match status" value="1"/>
</dbReference>
<feature type="compositionally biased region" description="Basic and acidic residues" evidence="1">
    <location>
        <begin position="219"/>
        <end position="228"/>
    </location>
</feature>
<feature type="domain" description="DUF5658" evidence="3">
    <location>
        <begin position="345"/>
        <end position="398"/>
    </location>
</feature>
<feature type="transmembrane region" description="Helical" evidence="2">
    <location>
        <begin position="414"/>
        <end position="435"/>
    </location>
</feature>
<feature type="compositionally biased region" description="Basic and acidic residues" evidence="1">
    <location>
        <begin position="164"/>
        <end position="189"/>
    </location>
</feature>
<keyword evidence="2" id="KW-1133">Transmembrane helix</keyword>
<feature type="transmembrane region" description="Helical" evidence="2">
    <location>
        <begin position="335"/>
        <end position="352"/>
    </location>
</feature>